<dbReference type="AlphaFoldDB" id="A0A8H9L4B5"/>
<name>A0A8H9L4B5_9MICO</name>
<sequence length="341" mass="37419">MRPLIRIPHALLLDAAGQEGLVSKAQCDAAGIDKRRVSRLVAQGRWQRVVRGVYDTDPAPVERRRRPDFHDHVRRRIAWTALLAYDDAVSTGSCALALYGVAGLPRRFDAEVALPGGLGAPGRGGIVVRQYAPFPTQLLRGRLAARFDHALAQALPTLTREQGVAVLSSALHEGYLDRTGLEHVHDLLRGRRGSRDRHTWFGLADERDESAAETFARLSCLDHGVPPDGQQVNLFRDGVFLARADLVYRLPGGRWLVVEIDGIEVHGRPGALARDARRQNALVGTDRVVVLRFAASENERPGGVGRDVAERLRRFGWVAGQPLGRDEAIELGTPARPGVRT</sequence>
<dbReference type="RefSeq" id="WP_171106677.1">
    <property type="nucleotide sequence ID" value="NZ_BMPT01000007.1"/>
</dbReference>
<proteinExistence type="predicted"/>
<organism evidence="2 3">
    <name type="scientific">Promicromonospora citrea</name>
    <dbReference type="NCBI Taxonomy" id="43677"/>
    <lineage>
        <taxon>Bacteria</taxon>
        <taxon>Bacillati</taxon>
        <taxon>Actinomycetota</taxon>
        <taxon>Actinomycetes</taxon>
        <taxon>Micrococcales</taxon>
        <taxon>Promicromonosporaceae</taxon>
        <taxon>Promicromonospora</taxon>
    </lineage>
</organism>
<dbReference type="Pfam" id="PF13338">
    <property type="entry name" value="AbiEi_4"/>
    <property type="match status" value="1"/>
</dbReference>
<dbReference type="EMBL" id="BMPT01000007">
    <property type="protein sequence ID" value="GGM25384.1"/>
    <property type="molecule type" value="Genomic_DNA"/>
</dbReference>
<dbReference type="Proteomes" id="UP000655589">
    <property type="component" value="Unassembled WGS sequence"/>
</dbReference>
<comment type="caution">
    <text evidence="2">The sequence shown here is derived from an EMBL/GenBank/DDBJ whole genome shotgun (WGS) entry which is preliminary data.</text>
</comment>
<accession>A0A8H9L4B5</accession>
<reference evidence="2" key="2">
    <citation type="submission" date="2020-09" db="EMBL/GenBank/DDBJ databases">
        <authorList>
            <person name="Sun Q."/>
            <person name="Ohkuma M."/>
        </authorList>
    </citation>
    <scope>NUCLEOTIDE SEQUENCE</scope>
    <source>
        <strain evidence="2">JCM 3051</strain>
    </source>
</reference>
<evidence type="ECO:0000313" key="3">
    <source>
        <dbReference type="Proteomes" id="UP000655589"/>
    </source>
</evidence>
<protein>
    <recommendedName>
        <fullName evidence="1">AbiEi antitoxin N-terminal domain-containing protein</fullName>
    </recommendedName>
</protein>
<keyword evidence="3" id="KW-1185">Reference proteome</keyword>
<gene>
    <name evidence="2" type="ORF">GCM10010102_21280</name>
</gene>
<evidence type="ECO:0000259" key="1">
    <source>
        <dbReference type="Pfam" id="PF13338"/>
    </source>
</evidence>
<feature type="domain" description="AbiEi antitoxin N-terminal" evidence="1">
    <location>
        <begin position="14"/>
        <end position="54"/>
    </location>
</feature>
<evidence type="ECO:0000313" key="2">
    <source>
        <dbReference type="EMBL" id="GGM25384.1"/>
    </source>
</evidence>
<dbReference type="InterPro" id="IPR025159">
    <property type="entry name" value="AbiEi_N"/>
</dbReference>
<reference evidence="2" key="1">
    <citation type="journal article" date="2014" name="Int. J. Syst. Evol. Microbiol.">
        <title>Complete genome sequence of Corynebacterium casei LMG S-19264T (=DSM 44701T), isolated from a smear-ripened cheese.</title>
        <authorList>
            <consortium name="US DOE Joint Genome Institute (JGI-PGF)"/>
            <person name="Walter F."/>
            <person name="Albersmeier A."/>
            <person name="Kalinowski J."/>
            <person name="Ruckert C."/>
        </authorList>
    </citation>
    <scope>NUCLEOTIDE SEQUENCE</scope>
    <source>
        <strain evidence="2">JCM 3051</strain>
    </source>
</reference>